<comment type="similarity">
    <text evidence="1">Belongs to the glycosyl hydrolase 18 family. Chitinase class II subfamily.</text>
</comment>
<keyword evidence="5" id="KW-1015">Disulfide bond</keyword>
<dbReference type="GO" id="GO:0005576">
    <property type="term" value="C:extracellular region"/>
    <property type="evidence" value="ECO:0007669"/>
    <property type="project" value="InterPro"/>
</dbReference>
<dbReference type="Gene3D" id="3.20.20.80">
    <property type="entry name" value="Glycosidases"/>
    <property type="match status" value="2"/>
</dbReference>
<dbReference type="PROSITE" id="PS50940">
    <property type="entry name" value="CHIT_BIND_II"/>
    <property type="match status" value="1"/>
</dbReference>
<proteinExistence type="inferred from homology"/>
<dbReference type="InterPro" id="IPR017853">
    <property type="entry name" value="GH"/>
</dbReference>
<keyword evidence="4 7" id="KW-0378">Hydrolase</keyword>
<dbReference type="SMART" id="SM00494">
    <property type="entry name" value="ChtBD2"/>
    <property type="match status" value="1"/>
</dbReference>
<dbReference type="KEGG" id="goe:100908021"/>
<evidence type="ECO:0000256" key="5">
    <source>
        <dbReference type="ARBA" id="ARBA00023157"/>
    </source>
</evidence>
<dbReference type="InterPro" id="IPR002557">
    <property type="entry name" value="Chitin-bd_dom"/>
</dbReference>
<dbReference type="GeneID" id="100908021"/>
<dbReference type="GO" id="GO:0005975">
    <property type="term" value="P:carbohydrate metabolic process"/>
    <property type="evidence" value="ECO:0007669"/>
    <property type="project" value="InterPro"/>
</dbReference>
<keyword evidence="6 7" id="KW-0326">Glycosidase</keyword>
<dbReference type="Pfam" id="PF01607">
    <property type="entry name" value="CBM_14"/>
    <property type="match status" value="1"/>
</dbReference>
<evidence type="ECO:0000256" key="2">
    <source>
        <dbReference type="ARBA" id="ARBA00022669"/>
    </source>
</evidence>
<gene>
    <name evidence="12" type="primary">LOC100908021</name>
</gene>
<dbReference type="InterPro" id="IPR011583">
    <property type="entry name" value="Chitinase_II/V-like_cat"/>
</dbReference>
<dbReference type="GO" id="GO:0008061">
    <property type="term" value="F:chitin binding"/>
    <property type="evidence" value="ECO:0007669"/>
    <property type="project" value="UniProtKB-KW"/>
</dbReference>
<organism evidence="11 12">
    <name type="scientific">Galendromus occidentalis</name>
    <name type="common">western predatory mite</name>
    <dbReference type="NCBI Taxonomy" id="34638"/>
    <lineage>
        <taxon>Eukaryota</taxon>
        <taxon>Metazoa</taxon>
        <taxon>Ecdysozoa</taxon>
        <taxon>Arthropoda</taxon>
        <taxon>Chelicerata</taxon>
        <taxon>Arachnida</taxon>
        <taxon>Acari</taxon>
        <taxon>Parasitiformes</taxon>
        <taxon>Mesostigmata</taxon>
        <taxon>Gamasina</taxon>
        <taxon>Phytoseioidea</taxon>
        <taxon>Phytoseiidae</taxon>
        <taxon>Typhlodrominae</taxon>
        <taxon>Galendromus</taxon>
    </lineage>
</organism>
<dbReference type="SUPFAM" id="SSF54556">
    <property type="entry name" value="Chitinase insertion domain"/>
    <property type="match status" value="2"/>
</dbReference>
<evidence type="ECO:0000256" key="8">
    <source>
        <dbReference type="SAM" id="MobiDB-lite"/>
    </source>
</evidence>
<evidence type="ECO:0000256" key="4">
    <source>
        <dbReference type="ARBA" id="ARBA00022801"/>
    </source>
</evidence>
<dbReference type="AlphaFoldDB" id="A0AAJ7SDN0"/>
<accession>A0AAJ7SDN0</accession>
<dbReference type="SUPFAM" id="SSF57625">
    <property type="entry name" value="Invertebrate chitin-binding proteins"/>
    <property type="match status" value="1"/>
</dbReference>
<dbReference type="FunFam" id="3.10.50.10:FF:000001">
    <property type="entry name" value="Chitinase 3-like 1"/>
    <property type="match status" value="2"/>
</dbReference>
<keyword evidence="2" id="KW-0147">Chitin-binding</keyword>
<dbReference type="SMART" id="SM00636">
    <property type="entry name" value="Glyco_18"/>
    <property type="match status" value="2"/>
</dbReference>
<evidence type="ECO:0000256" key="3">
    <source>
        <dbReference type="ARBA" id="ARBA00022729"/>
    </source>
</evidence>
<dbReference type="InterPro" id="IPR050314">
    <property type="entry name" value="Glycosyl_Hydrlase_18"/>
</dbReference>
<name>A0AAJ7SDN0_9ACAR</name>
<dbReference type="SUPFAM" id="SSF51445">
    <property type="entry name" value="(Trans)glycosidases"/>
    <property type="match status" value="2"/>
</dbReference>
<keyword evidence="3" id="KW-0732">Signal</keyword>
<dbReference type="InterPro" id="IPR029070">
    <property type="entry name" value="Chitinase_insertion_sf"/>
</dbReference>
<dbReference type="InterPro" id="IPR001579">
    <property type="entry name" value="Glyco_hydro_18_chit_AS"/>
</dbReference>
<dbReference type="PROSITE" id="PS01095">
    <property type="entry name" value="GH18_1"/>
    <property type="match status" value="2"/>
</dbReference>
<dbReference type="PANTHER" id="PTHR11177:SF317">
    <property type="entry name" value="CHITINASE 12-RELATED"/>
    <property type="match status" value="1"/>
</dbReference>
<reference evidence="12" key="1">
    <citation type="submission" date="2025-08" db="UniProtKB">
        <authorList>
            <consortium name="RefSeq"/>
        </authorList>
    </citation>
    <scope>IDENTIFICATION</scope>
</reference>
<feature type="domain" description="GH18" evidence="10">
    <location>
        <begin position="556"/>
        <end position="925"/>
    </location>
</feature>
<dbReference type="CTD" id="38370"/>
<dbReference type="CDD" id="cd02872">
    <property type="entry name" value="GH18_chitolectin_chitotriosidase"/>
    <property type="match status" value="2"/>
</dbReference>
<feature type="domain" description="GH18" evidence="10">
    <location>
        <begin position="118"/>
        <end position="488"/>
    </location>
</feature>
<feature type="region of interest" description="Disordered" evidence="8">
    <location>
        <begin position="62"/>
        <end position="110"/>
    </location>
</feature>
<evidence type="ECO:0000256" key="6">
    <source>
        <dbReference type="ARBA" id="ARBA00023295"/>
    </source>
</evidence>
<dbReference type="PROSITE" id="PS51910">
    <property type="entry name" value="GH18_2"/>
    <property type="match status" value="2"/>
</dbReference>
<feature type="domain" description="Chitin-binding type-2" evidence="9">
    <location>
        <begin position="948"/>
        <end position="1007"/>
    </location>
</feature>
<dbReference type="InterPro" id="IPR036508">
    <property type="entry name" value="Chitin-bd_dom_sf"/>
</dbReference>
<dbReference type="PANTHER" id="PTHR11177">
    <property type="entry name" value="CHITINASE"/>
    <property type="match status" value="1"/>
</dbReference>
<dbReference type="Proteomes" id="UP000694867">
    <property type="component" value="Unplaced"/>
</dbReference>
<evidence type="ECO:0000313" key="12">
    <source>
        <dbReference type="RefSeq" id="XP_028966665.1"/>
    </source>
</evidence>
<dbReference type="Gene3D" id="2.170.140.10">
    <property type="entry name" value="Chitin binding domain"/>
    <property type="match status" value="1"/>
</dbReference>
<dbReference type="Pfam" id="PF00704">
    <property type="entry name" value="Glyco_hydro_18"/>
    <property type="match status" value="2"/>
</dbReference>
<dbReference type="GO" id="GO:0006032">
    <property type="term" value="P:chitin catabolic process"/>
    <property type="evidence" value="ECO:0007669"/>
    <property type="project" value="TreeGrafter"/>
</dbReference>
<dbReference type="GO" id="GO:0004568">
    <property type="term" value="F:chitinase activity"/>
    <property type="evidence" value="ECO:0007669"/>
    <property type="project" value="TreeGrafter"/>
</dbReference>
<keyword evidence="11" id="KW-1185">Reference proteome</keyword>
<dbReference type="RefSeq" id="XP_028966665.1">
    <property type="nucleotide sequence ID" value="XM_029110832.1"/>
</dbReference>
<feature type="compositionally biased region" description="Basic and acidic residues" evidence="8">
    <location>
        <begin position="510"/>
        <end position="522"/>
    </location>
</feature>
<dbReference type="InterPro" id="IPR001223">
    <property type="entry name" value="Glyco_hydro18_cat"/>
</dbReference>
<evidence type="ECO:0000259" key="10">
    <source>
        <dbReference type="PROSITE" id="PS51910"/>
    </source>
</evidence>
<evidence type="ECO:0000256" key="1">
    <source>
        <dbReference type="ARBA" id="ARBA00009121"/>
    </source>
</evidence>
<dbReference type="Gene3D" id="3.10.50.10">
    <property type="match status" value="2"/>
</dbReference>
<evidence type="ECO:0000256" key="7">
    <source>
        <dbReference type="RuleBase" id="RU000489"/>
    </source>
</evidence>
<protein>
    <submittedName>
        <fullName evidence="12">Probable chitinase 10</fullName>
    </submittedName>
</protein>
<dbReference type="FunFam" id="3.20.20.80:FF:000007">
    <property type="entry name" value="Acidic mammalian chitinase"/>
    <property type="match status" value="2"/>
</dbReference>
<evidence type="ECO:0000259" key="9">
    <source>
        <dbReference type="PROSITE" id="PS50940"/>
    </source>
</evidence>
<evidence type="ECO:0000313" key="11">
    <source>
        <dbReference type="Proteomes" id="UP000694867"/>
    </source>
</evidence>
<sequence>MHYTRKSLGLFRNLDSVSVECDIRHNVRDAAIPMKPHRLLAWLTIATLLISSVTADDLVPKRKSSLRKQNRTSAGNRALRRSGLLAAPNAERRRKNRKSSNSLLTPHQSNEVGEATDKKVVCYFTNWAKYRTGKGKFGPEDVDPFICTHIIYSFGWMRKNKLVAHDVEADESKNGKKGGFEKIVDLKKVNPKLKVLLAVGGWSFGTQMFKDMASNSYNRRLFVFSAMEFLRKRNFDGLDLDWEFPRGKEDKDNFVKLLKDLREAFEAEAKEKKLKRLLLTAAVSAGAETIQSGYDVPAVAAYLDFINVMSYDFHGKWEKQTGHNSPLYALSSESEWRKMLSMDYGAKKWASMGAPKEKLIIGQGTYGRTFTLSSIKNNGMNAPASGGGKKGEFTGEEGFLAYYEICDMMRKGATYVWDNEQMVPYAYLDDQWVGFDDERSIRNKMKWIKENGFGGAMVWAIDMDDFRGTCSDKKWPLIGAMGEELLGHPSRGPISSLEVLAKDVKAAAPYKREKTPARKNPLEDLANAPKSVIEEQKRLKENESNLEDHPEPDTNARVICYFTNWATKRRGRGRFEPVNIDPMKCSHIVYAFAGIKDNQLVPTEEKDDIIEGDKGYYEQVVALKKKNPYLRVILGVGGWMLGSAPFRNVTESSYRQNLFVFNVIDFLREKNFDGLDIDWEFPRGADDKEKLSNLVKDLRQAFDGEALSAKKPRLSLSLAVPASFEALAAGYDVAELNKHIDWFNIMTYDFHGDWERQVGHHSPLFPLIAASAYQKKLTVDFSAAEWVRKGVSKEKVVIGIPTYGRTFTLTNDTLTDVGAPAISGGQAGNFTSEAGFLSFYEVCDMLRSGATLVWDNEQQVPYAFKDDQWVGFDDQRSLKMKVQWLKENGYSGVMIWSIDLDDFRGTCTGEPYPLLSAIREELKGYKVQGLEAAASIAYGGNGINDPFEVICEDEDTPISYHVDKKDCTKYYLCQGKVRHHMPCPSGLVFNLAERVCDWPDKVEDCAHIGQPKDE</sequence>
<feature type="region of interest" description="Disordered" evidence="8">
    <location>
        <begin position="510"/>
        <end position="530"/>
    </location>
</feature>